<evidence type="ECO:0000313" key="3">
    <source>
        <dbReference type="Proteomes" id="UP000800039"/>
    </source>
</evidence>
<comment type="caution">
    <text evidence="2">The sequence shown here is derived from an EMBL/GenBank/DDBJ whole genome shotgun (WGS) entry which is preliminary data.</text>
</comment>
<accession>A0A9P4GB34</accession>
<dbReference type="InterPro" id="IPR052895">
    <property type="entry name" value="HetReg/Transcr_Mod"/>
</dbReference>
<dbReference type="GeneID" id="63846571"/>
<evidence type="ECO:0000313" key="2">
    <source>
        <dbReference type="EMBL" id="KAF1842264.1"/>
    </source>
</evidence>
<dbReference type="Pfam" id="PF06985">
    <property type="entry name" value="HET"/>
    <property type="match status" value="1"/>
</dbReference>
<sequence>MFAYPPLKETSAGNLRLLRIDGTLDGSPSGDLCCTLVAAQPWITGEHYECLSYCWGNSTEAGRLFIRTSEHPTCNYKQVKVSMNLCSAMRKLRSTHTMKWLWIDAISIDQSNLKERASQVAMMKDIYSKASGVVIWLGEGDRCLTASVSTISAISERFQVDTRIAPTSIVGPDGLRLTAIDIEQLRSYVSIEILGTTLEHAYKLLAHFFALPWFRRVWVLQEAFAHNKITVRLGEHTLPWGAVILAAIWASGFTRTYIAKSANEYPAEGAMNRGYLPELWLGLLHTRATRGLSMLELVSRTRDFEASDPRDKVFGLLGLANDVGNPQTRTVGLRPDYTKSKNEVYAAFAKDLITNTGSLDVLSLVNTFTPRTQNQELVSWMPNLDARVATIRGLGFPRKYNASFSTIANVDIVTQHKQDNLTLVLSGFYIDTVHYVTESTMSFSRDLKVYIKGHIEAVTELWKTYVRCSNPGVPENIILQSYIELMAAAGFAMPTEFPAYPLGKIVPSREVPSLVADFAAYWSRVEPEFSSFSEALGSRLKQLAELGNAEQFGVLAGKACHERHFFLTARGRIGLCPRDAQEGDRIVILYGGSVPYVSRARERGNWTFVGECYVDGIMFGEAEKIQRQDQIFPLL</sequence>
<gene>
    <name evidence="2" type="ORF">K460DRAFT_291907</name>
</gene>
<evidence type="ECO:0000259" key="1">
    <source>
        <dbReference type="Pfam" id="PF06985"/>
    </source>
</evidence>
<dbReference type="PANTHER" id="PTHR24148:SF73">
    <property type="entry name" value="HET DOMAIN PROTEIN (AFU_ORTHOLOGUE AFUA_8G01020)"/>
    <property type="match status" value="1"/>
</dbReference>
<name>A0A9P4GB34_9PLEO</name>
<dbReference type="PANTHER" id="PTHR24148">
    <property type="entry name" value="ANKYRIN REPEAT DOMAIN-CONTAINING PROTEIN 39 HOMOLOG-RELATED"/>
    <property type="match status" value="1"/>
</dbReference>
<feature type="domain" description="Heterokaryon incompatibility" evidence="1">
    <location>
        <begin position="48"/>
        <end position="222"/>
    </location>
</feature>
<dbReference type="InterPro" id="IPR010730">
    <property type="entry name" value="HET"/>
</dbReference>
<dbReference type="Pfam" id="PF26639">
    <property type="entry name" value="Het-6_barrel"/>
    <property type="match status" value="1"/>
</dbReference>
<reference evidence="2" key="1">
    <citation type="submission" date="2020-01" db="EMBL/GenBank/DDBJ databases">
        <authorList>
            <consortium name="DOE Joint Genome Institute"/>
            <person name="Haridas S."/>
            <person name="Albert R."/>
            <person name="Binder M."/>
            <person name="Bloem J."/>
            <person name="Labutti K."/>
            <person name="Salamov A."/>
            <person name="Andreopoulos B."/>
            <person name="Baker S.E."/>
            <person name="Barry K."/>
            <person name="Bills G."/>
            <person name="Bluhm B.H."/>
            <person name="Cannon C."/>
            <person name="Castanera R."/>
            <person name="Culley D.E."/>
            <person name="Daum C."/>
            <person name="Ezra D."/>
            <person name="Gonzalez J.B."/>
            <person name="Henrissat B."/>
            <person name="Kuo A."/>
            <person name="Liang C."/>
            <person name="Lipzen A."/>
            <person name="Lutzoni F."/>
            <person name="Magnuson J."/>
            <person name="Mondo S."/>
            <person name="Nolan M."/>
            <person name="Ohm R."/>
            <person name="Pangilinan J."/>
            <person name="Park H.-J."/>
            <person name="Ramirez L."/>
            <person name="Alfaro M."/>
            <person name="Sun H."/>
            <person name="Tritt A."/>
            <person name="Yoshinaga Y."/>
            <person name="Zwiers L.-H."/>
            <person name="Turgeon B.G."/>
            <person name="Goodwin S.B."/>
            <person name="Spatafora J.W."/>
            <person name="Crous P.W."/>
            <person name="Grigoriev I.V."/>
        </authorList>
    </citation>
    <scope>NUCLEOTIDE SEQUENCE</scope>
    <source>
        <strain evidence="2">CBS 394.84</strain>
    </source>
</reference>
<dbReference type="Proteomes" id="UP000800039">
    <property type="component" value="Unassembled WGS sequence"/>
</dbReference>
<dbReference type="OrthoDB" id="5386682at2759"/>
<dbReference type="EMBL" id="ML976618">
    <property type="protein sequence ID" value="KAF1842264.1"/>
    <property type="molecule type" value="Genomic_DNA"/>
</dbReference>
<organism evidence="2 3">
    <name type="scientific">Cucurbitaria berberidis CBS 394.84</name>
    <dbReference type="NCBI Taxonomy" id="1168544"/>
    <lineage>
        <taxon>Eukaryota</taxon>
        <taxon>Fungi</taxon>
        <taxon>Dikarya</taxon>
        <taxon>Ascomycota</taxon>
        <taxon>Pezizomycotina</taxon>
        <taxon>Dothideomycetes</taxon>
        <taxon>Pleosporomycetidae</taxon>
        <taxon>Pleosporales</taxon>
        <taxon>Pleosporineae</taxon>
        <taxon>Cucurbitariaceae</taxon>
        <taxon>Cucurbitaria</taxon>
    </lineage>
</organism>
<protein>
    <submittedName>
        <fullName evidence="2">HET-domain-containing protein</fullName>
    </submittedName>
</protein>
<dbReference type="RefSeq" id="XP_040784827.1">
    <property type="nucleotide sequence ID" value="XM_040929319.1"/>
</dbReference>
<proteinExistence type="predicted"/>
<keyword evidence="3" id="KW-1185">Reference proteome</keyword>
<dbReference type="AlphaFoldDB" id="A0A9P4GB34"/>